<name>A0A915L377_ROMCU</name>
<reference evidence="2" key="1">
    <citation type="submission" date="2022-11" db="UniProtKB">
        <authorList>
            <consortium name="WormBaseParasite"/>
        </authorList>
    </citation>
    <scope>IDENTIFICATION</scope>
</reference>
<evidence type="ECO:0000313" key="2">
    <source>
        <dbReference type="WBParaSite" id="nRc.2.0.1.t44947-RA"/>
    </source>
</evidence>
<proteinExistence type="predicted"/>
<dbReference type="WBParaSite" id="nRc.2.0.1.t44947-RA">
    <property type="protein sequence ID" value="nRc.2.0.1.t44947-RA"/>
    <property type="gene ID" value="nRc.2.0.1.g44947"/>
</dbReference>
<dbReference type="Proteomes" id="UP000887565">
    <property type="component" value="Unplaced"/>
</dbReference>
<accession>A0A915L377</accession>
<keyword evidence="1" id="KW-1185">Reference proteome</keyword>
<protein>
    <submittedName>
        <fullName evidence="2">Uncharacterized protein</fullName>
    </submittedName>
</protein>
<evidence type="ECO:0000313" key="1">
    <source>
        <dbReference type="Proteomes" id="UP000887565"/>
    </source>
</evidence>
<sequence>MQIFFERFSHRTGR</sequence>
<organism evidence="1 2">
    <name type="scientific">Romanomermis culicivorax</name>
    <name type="common">Nematode worm</name>
    <dbReference type="NCBI Taxonomy" id="13658"/>
    <lineage>
        <taxon>Eukaryota</taxon>
        <taxon>Metazoa</taxon>
        <taxon>Ecdysozoa</taxon>
        <taxon>Nematoda</taxon>
        <taxon>Enoplea</taxon>
        <taxon>Dorylaimia</taxon>
        <taxon>Mermithida</taxon>
        <taxon>Mermithoidea</taxon>
        <taxon>Mermithidae</taxon>
        <taxon>Romanomermis</taxon>
    </lineage>
</organism>